<feature type="compositionally biased region" description="Basic and acidic residues" evidence="19">
    <location>
        <begin position="50"/>
        <end position="63"/>
    </location>
</feature>
<dbReference type="PANTHER" id="PTHR46382:SF1">
    <property type="entry name" value="PHOSPHATIDATE CYTIDYLYLTRANSFERASE"/>
    <property type="match status" value="1"/>
</dbReference>
<evidence type="ECO:0000256" key="1">
    <source>
        <dbReference type="ARBA" id="ARBA00001698"/>
    </source>
</evidence>
<evidence type="ECO:0000256" key="11">
    <source>
        <dbReference type="ARBA" id="ARBA00022692"/>
    </source>
</evidence>
<gene>
    <name evidence="21" type="ORF">GUR47_37785</name>
</gene>
<dbReference type="AlphaFoldDB" id="A0A6B3R171"/>
<comment type="pathway">
    <text evidence="4">Lipid metabolism.</text>
</comment>
<evidence type="ECO:0000256" key="13">
    <source>
        <dbReference type="ARBA" id="ARBA00022989"/>
    </source>
</evidence>
<feature type="transmembrane region" description="Helical" evidence="20">
    <location>
        <begin position="233"/>
        <end position="253"/>
    </location>
</feature>
<feature type="region of interest" description="Disordered" evidence="19">
    <location>
        <begin position="1"/>
        <end position="126"/>
    </location>
</feature>
<evidence type="ECO:0000256" key="18">
    <source>
        <dbReference type="RuleBase" id="RU003938"/>
    </source>
</evidence>
<protein>
    <recommendedName>
        <fullName evidence="7 18">Phosphatidate cytidylyltransferase</fullName>
        <ecNumber evidence="6 18">2.7.7.41</ecNumber>
    </recommendedName>
</protein>
<evidence type="ECO:0000256" key="14">
    <source>
        <dbReference type="ARBA" id="ARBA00023098"/>
    </source>
</evidence>
<keyword evidence="11 18" id="KW-0812">Transmembrane</keyword>
<feature type="transmembrane region" description="Helical" evidence="20">
    <location>
        <begin position="259"/>
        <end position="279"/>
    </location>
</feature>
<dbReference type="GO" id="GO:0005886">
    <property type="term" value="C:plasma membrane"/>
    <property type="evidence" value="ECO:0007669"/>
    <property type="project" value="UniProtKB-SubCell"/>
</dbReference>
<dbReference type="GO" id="GO:0016024">
    <property type="term" value="P:CDP-diacylglycerol biosynthetic process"/>
    <property type="evidence" value="ECO:0007669"/>
    <property type="project" value="UniProtKB-UniPathway"/>
</dbReference>
<evidence type="ECO:0000256" key="5">
    <source>
        <dbReference type="ARBA" id="ARBA00010185"/>
    </source>
</evidence>
<feature type="transmembrane region" description="Helical" evidence="20">
    <location>
        <begin position="180"/>
        <end position="198"/>
    </location>
</feature>
<keyword evidence="12 18" id="KW-0548">Nucleotidyltransferase</keyword>
<evidence type="ECO:0000256" key="8">
    <source>
        <dbReference type="ARBA" id="ARBA00022475"/>
    </source>
</evidence>
<proteinExistence type="inferred from homology"/>
<evidence type="ECO:0000256" key="15">
    <source>
        <dbReference type="ARBA" id="ARBA00023136"/>
    </source>
</evidence>
<feature type="transmembrane region" description="Helical" evidence="20">
    <location>
        <begin position="204"/>
        <end position="221"/>
    </location>
</feature>
<evidence type="ECO:0000256" key="7">
    <source>
        <dbReference type="ARBA" id="ARBA00019373"/>
    </source>
</evidence>
<keyword evidence="8" id="KW-1003">Cell membrane</keyword>
<dbReference type="EC" id="2.7.7.41" evidence="6 18"/>
<dbReference type="GO" id="GO:0004605">
    <property type="term" value="F:phosphatidate cytidylyltransferase activity"/>
    <property type="evidence" value="ECO:0007669"/>
    <property type="project" value="UniProtKB-EC"/>
</dbReference>
<evidence type="ECO:0000256" key="4">
    <source>
        <dbReference type="ARBA" id="ARBA00005189"/>
    </source>
</evidence>
<evidence type="ECO:0000256" key="10">
    <source>
        <dbReference type="ARBA" id="ARBA00022679"/>
    </source>
</evidence>
<evidence type="ECO:0000256" key="3">
    <source>
        <dbReference type="ARBA" id="ARBA00005119"/>
    </source>
</evidence>
<comment type="caution">
    <text evidence="21">The sequence shown here is derived from an EMBL/GenBank/DDBJ whole genome shotgun (WGS) entry which is preliminary data.</text>
</comment>
<reference evidence="21" key="1">
    <citation type="journal article" date="2020" name="Microorganisms">
        <title>Isolation, Genomic and Metabolomic Characterization of Streptomyces tendae VITAKN with Quorum Sensing Inhibitory Activity from Southern India.</title>
        <authorList>
            <person name="Ishaque N.M."/>
            <person name="Burgsdorf I."/>
            <person name="Limlingan Malit J.J."/>
            <person name="Saha S."/>
            <person name="Teta R."/>
            <person name="Ewe D."/>
            <person name="Kannabiran K."/>
            <person name="Hrouzek P."/>
            <person name="Steindler L."/>
            <person name="Costantino V."/>
            <person name="Saurav K."/>
        </authorList>
    </citation>
    <scope>NUCLEOTIDE SEQUENCE</scope>
    <source>
        <strain evidence="21">VITAKN</strain>
    </source>
</reference>
<dbReference type="PROSITE" id="PS01315">
    <property type="entry name" value="CDS"/>
    <property type="match status" value="1"/>
</dbReference>
<comment type="subcellular location">
    <subcellularLocation>
        <location evidence="2">Cell membrane</location>
        <topology evidence="2">Multi-pass membrane protein</topology>
    </subcellularLocation>
</comment>
<dbReference type="InterPro" id="IPR000374">
    <property type="entry name" value="PC_trans"/>
</dbReference>
<evidence type="ECO:0000256" key="2">
    <source>
        <dbReference type="ARBA" id="ARBA00004651"/>
    </source>
</evidence>
<name>A0A6B3R171_STRTE</name>
<keyword evidence="15 20" id="KW-0472">Membrane</keyword>
<keyword evidence="10 18" id="KW-0808">Transferase</keyword>
<dbReference type="UniPathway" id="UPA00557">
    <property type="reaction ID" value="UER00614"/>
</dbReference>
<evidence type="ECO:0000256" key="9">
    <source>
        <dbReference type="ARBA" id="ARBA00022516"/>
    </source>
</evidence>
<feature type="compositionally biased region" description="Low complexity" evidence="19">
    <location>
        <begin position="20"/>
        <end position="32"/>
    </location>
</feature>
<dbReference type="Pfam" id="PF01148">
    <property type="entry name" value="CTP_transf_1"/>
    <property type="match status" value="1"/>
</dbReference>
<dbReference type="EMBL" id="JAAIFS010000014">
    <property type="protein sequence ID" value="NEV92385.1"/>
    <property type="molecule type" value="Genomic_DNA"/>
</dbReference>
<feature type="transmembrane region" description="Helical" evidence="20">
    <location>
        <begin position="325"/>
        <end position="343"/>
    </location>
</feature>
<feature type="transmembrane region" description="Helical" evidence="20">
    <location>
        <begin position="152"/>
        <end position="168"/>
    </location>
</feature>
<comment type="catalytic activity">
    <reaction evidence="1 18">
        <text>a 1,2-diacyl-sn-glycero-3-phosphate + CTP + H(+) = a CDP-1,2-diacyl-sn-glycerol + diphosphate</text>
        <dbReference type="Rhea" id="RHEA:16229"/>
        <dbReference type="ChEBI" id="CHEBI:15378"/>
        <dbReference type="ChEBI" id="CHEBI:33019"/>
        <dbReference type="ChEBI" id="CHEBI:37563"/>
        <dbReference type="ChEBI" id="CHEBI:58332"/>
        <dbReference type="ChEBI" id="CHEBI:58608"/>
        <dbReference type="EC" id="2.7.7.41"/>
    </reaction>
</comment>
<feature type="compositionally biased region" description="Basic and acidic residues" evidence="19">
    <location>
        <begin position="71"/>
        <end position="87"/>
    </location>
</feature>
<evidence type="ECO:0000256" key="16">
    <source>
        <dbReference type="ARBA" id="ARBA00023209"/>
    </source>
</evidence>
<evidence type="ECO:0000256" key="6">
    <source>
        <dbReference type="ARBA" id="ARBA00012487"/>
    </source>
</evidence>
<evidence type="ECO:0000256" key="17">
    <source>
        <dbReference type="ARBA" id="ARBA00023264"/>
    </source>
</evidence>
<evidence type="ECO:0000313" key="21">
    <source>
        <dbReference type="EMBL" id="NEV92385.1"/>
    </source>
</evidence>
<keyword evidence="17" id="KW-1208">Phospholipid metabolism</keyword>
<dbReference type="RefSeq" id="WP_164461172.1">
    <property type="nucleotide sequence ID" value="NZ_JAAIFS010000014.1"/>
</dbReference>
<evidence type="ECO:0000256" key="20">
    <source>
        <dbReference type="SAM" id="Phobius"/>
    </source>
</evidence>
<accession>A0A6B3R171</accession>
<sequence>MNDSSWGAPPQAGYWGPSDQGPVQGAGPAGPAYDAHYAQQTRPMPIVPDVPEHGGDQDDDRGTARLSGPLFRDEPFHDQPVRDEPYRDPSTSAQPYAAVPRNPEPMPDAPQPAQPQPSPQKKSAGRDLGAAIGVGVGLGVVIIASLFVVKAVFVGVIAVAVVVGLWELTSRLQERKGIKAPLVPLAIGGAAMVVAGYARGAEGAWVAMALTALAVLVWRMTEPPEGYLRDVTAGLFAAFYVPFLATFVAMMLAADDGAWRVLVFLILTVVSDTGAYAVGWRFGKKKLAPRISPGKTREGLLGAVAFAMVAGALCVQFLIDDGTWWQGLLLGLVVAISATLGDLGESMIKRDLGIKDMGTLLPGHGGIMDRLDSLLPTAPVVWLLLVIFVGSG</sequence>
<keyword evidence="14" id="KW-0443">Lipid metabolism</keyword>
<feature type="compositionally biased region" description="Pro residues" evidence="19">
    <location>
        <begin position="102"/>
        <end position="118"/>
    </location>
</feature>
<comment type="similarity">
    <text evidence="5 18">Belongs to the CDS family.</text>
</comment>
<feature type="transmembrane region" description="Helical" evidence="20">
    <location>
        <begin position="128"/>
        <end position="146"/>
    </location>
</feature>
<keyword evidence="16" id="KW-0594">Phospholipid biosynthesis</keyword>
<dbReference type="PANTHER" id="PTHR46382">
    <property type="entry name" value="PHOSPHATIDATE CYTIDYLYLTRANSFERASE"/>
    <property type="match status" value="1"/>
</dbReference>
<comment type="pathway">
    <text evidence="3 18">Phospholipid metabolism; CDP-diacylglycerol biosynthesis; CDP-diacylglycerol from sn-glycerol 3-phosphate: step 3/3.</text>
</comment>
<keyword evidence="13 20" id="KW-1133">Transmembrane helix</keyword>
<feature type="transmembrane region" description="Helical" evidence="20">
    <location>
        <begin position="300"/>
        <end position="319"/>
    </location>
</feature>
<evidence type="ECO:0000256" key="19">
    <source>
        <dbReference type="SAM" id="MobiDB-lite"/>
    </source>
</evidence>
<keyword evidence="9" id="KW-0444">Lipid biosynthesis</keyword>
<organism evidence="21">
    <name type="scientific">Streptomyces tendae</name>
    <dbReference type="NCBI Taxonomy" id="1932"/>
    <lineage>
        <taxon>Bacteria</taxon>
        <taxon>Bacillati</taxon>
        <taxon>Actinomycetota</taxon>
        <taxon>Actinomycetes</taxon>
        <taxon>Kitasatosporales</taxon>
        <taxon>Streptomycetaceae</taxon>
        <taxon>Streptomyces</taxon>
    </lineage>
</organism>
<evidence type="ECO:0000256" key="12">
    <source>
        <dbReference type="ARBA" id="ARBA00022695"/>
    </source>
</evidence>